<protein>
    <submittedName>
        <fullName evidence="4">TetR/AcrR family transcriptional regulator</fullName>
    </submittedName>
</protein>
<evidence type="ECO:0000256" key="1">
    <source>
        <dbReference type="ARBA" id="ARBA00023125"/>
    </source>
</evidence>
<evidence type="ECO:0000313" key="5">
    <source>
        <dbReference type="Proteomes" id="UP001597267"/>
    </source>
</evidence>
<gene>
    <name evidence="4" type="ORF">ACFQ5M_05310</name>
</gene>
<evidence type="ECO:0000259" key="3">
    <source>
        <dbReference type="PROSITE" id="PS50977"/>
    </source>
</evidence>
<dbReference type="Proteomes" id="UP001597267">
    <property type="component" value="Unassembled WGS sequence"/>
</dbReference>
<sequence>MVKRRTLSKEKVLETANEMIEAAGIEALTIRDLAEALDVRPQSIYNYVDSLGDLIDQVSLQFVNNLSEHLHQELTGVSGEAALMTFANAFRKACQEHRNIAPVLLNLNKQNSVRTHEALIELYNGIFEPLHLKDSNGRIESTLYRSTLFGFIMQEIGGFFRLNPAQVDERFEATIKLAISTMAP</sequence>
<dbReference type="InterPro" id="IPR009057">
    <property type="entry name" value="Homeodomain-like_sf"/>
</dbReference>
<dbReference type="SUPFAM" id="SSF48498">
    <property type="entry name" value="Tetracyclin repressor-like, C-terminal domain"/>
    <property type="match status" value="1"/>
</dbReference>
<reference evidence="5" key="1">
    <citation type="journal article" date="2019" name="Int. J. Syst. Evol. Microbiol.">
        <title>The Global Catalogue of Microorganisms (GCM) 10K type strain sequencing project: providing services to taxonomists for standard genome sequencing and annotation.</title>
        <authorList>
            <consortium name="The Broad Institute Genomics Platform"/>
            <consortium name="The Broad Institute Genome Sequencing Center for Infectious Disease"/>
            <person name="Wu L."/>
            <person name="Ma J."/>
        </authorList>
    </citation>
    <scope>NUCLEOTIDE SEQUENCE [LARGE SCALE GENOMIC DNA]</scope>
    <source>
        <strain evidence="5">CCM 8896</strain>
    </source>
</reference>
<evidence type="ECO:0000256" key="2">
    <source>
        <dbReference type="PROSITE-ProRule" id="PRU00335"/>
    </source>
</evidence>
<keyword evidence="1 2" id="KW-0238">DNA-binding</keyword>
<dbReference type="Gene3D" id="1.10.10.60">
    <property type="entry name" value="Homeodomain-like"/>
    <property type="match status" value="1"/>
</dbReference>
<dbReference type="Pfam" id="PF00440">
    <property type="entry name" value="TetR_N"/>
    <property type="match status" value="1"/>
</dbReference>
<dbReference type="InterPro" id="IPR036271">
    <property type="entry name" value="Tet_transcr_reg_TetR-rel_C_sf"/>
</dbReference>
<keyword evidence="5" id="KW-1185">Reference proteome</keyword>
<dbReference type="SUPFAM" id="SSF46689">
    <property type="entry name" value="Homeodomain-like"/>
    <property type="match status" value="1"/>
</dbReference>
<feature type="domain" description="HTH tetR-type" evidence="3">
    <location>
        <begin position="6"/>
        <end position="66"/>
    </location>
</feature>
<proteinExistence type="predicted"/>
<accession>A0ABW4J560</accession>
<dbReference type="EMBL" id="JBHTOP010000011">
    <property type="protein sequence ID" value="MFD1671506.1"/>
    <property type="molecule type" value="Genomic_DNA"/>
</dbReference>
<dbReference type="InterPro" id="IPR001647">
    <property type="entry name" value="HTH_TetR"/>
</dbReference>
<dbReference type="Gene3D" id="1.10.357.10">
    <property type="entry name" value="Tetracycline Repressor, domain 2"/>
    <property type="match status" value="1"/>
</dbReference>
<dbReference type="PROSITE" id="PS50977">
    <property type="entry name" value="HTH_TETR_2"/>
    <property type="match status" value="1"/>
</dbReference>
<evidence type="ECO:0000313" key="4">
    <source>
        <dbReference type="EMBL" id="MFD1671506.1"/>
    </source>
</evidence>
<comment type="caution">
    <text evidence="4">The sequence shown here is derived from an EMBL/GenBank/DDBJ whole genome shotgun (WGS) entry which is preliminary data.</text>
</comment>
<feature type="DNA-binding region" description="H-T-H motif" evidence="2">
    <location>
        <begin position="29"/>
        <end position="48"/>
    </location>
</feature>
<dbReference type="RefSeq" id="WP_125715732.1">
    <property type="nucleotide sequence ID" value="NZ_JBHTOP010000011.1"/>
</dbReference>
<organism evidence="4 5">
    <name type="scientific">Agrilactobacillus yilanensis</name>
    <dbReference type="NCBI Taxonomy" id="2485997"/>
    <lineage>
        <taxon>Bacteria</taxon>
        <taxon>Bacillati</taxon>
        <taxon>Bacillota</taxon>
        <taxon>Bacilli</taxon>
        <taxon>Lactobacillales</taxon>
        <taxon>Lactobacillaceae</taxon>
        <taxon>Agrilactobacillus</taxon>
    </lineage>
</organism>
<name>A0ABW4J560_9LACO</name>